<dbReference type="Pfam" id="PF00583">
    <property type="entry name" value="Acetyltransf_1"/>
    <property type="match status" value="1"/>
</dbReference>
<dbReference type="Proteomes" id="UP000189670">
    <property type="component" value="Unassembled WGS sequence"/>
</dbReference>
<dbReference type="CDD" id="cd04301">
    <property type="entry name" value="NAT_SF"/>
    <property type="match status" value="1"/>
</dbReference>
<dbReference type="GO" id="GO:0016747">
    <property type="term" value="F:acyltransferase activity, transferring groups other than amino-acyl groups"/>
    <property type="evidence" value="ECO:0007669"/>
    <property type="project" value="InterPro"/>
</dbReference>
<gene>
    <name evidence="2" type="ORF">OMM_06595</name>
</gene>
<sequence length="176" mass="20594">MFVAFLDHNAIYIFNMKTHFHIYEKSLQSLSKDEKEALQHLTISEDSYMAFVLNQNPSKAKCWIIGIENDQADNQNIVAWSLLRWYTPDIRSVNCAYISLFVHPKFRKQGLGKRLISKTMAYAENNQLTVIVYGHTAKQHAFYKACGVNPLHITHHAFPKTYWDHYKFVKNLLDIQ</sequence>
<dbReference type="InterPro" id="IPR016181">
    <property type="entry name" value="Acyl_CoA_acyltransferase"/>
</dbReference>
<dbReference type="Gene3D" id="3.40.630.30">
    <property type="match status" value="1"/>
</dbReference>
<evidence type="ECO:0000313" key="3">
    <source>
        <dbReference type="Proteomes" id="UP000189670"/>
    </source>
</evidence>
<evidence type="ECO:0000313" key="2">
    <source>
        <dbReference type="EMBL" id="ETR74011.1"/>
    </source>
</evidence>
<organism evidence="2 3">
    <name type="scientific">Candidatus Magnetoglobus multicellularis str. Araruama</name>
    <dbReference type="NCBI Taxonomy" id="890399"/>
    <lineage>
        <taxon>Bacteria</taxon>
        <taxon>Pseudomonadati</taxon>
        <taxon>Thermodesulfobacteriota</taxon>
        <taxon>Desulfobacteria</taxon>
        <taxon>Desulfobacterales</taxon>
        <taxon>Desulfobacteraceae</taxon>
        <taxon>Candidatus Magnetoglobus</taxon>
    </lineage>
</organism>
<reference evidence="3" key="1">
    <citation type="submission" date="2012-11" db="EMBL/GenBank/DDBJ databases">
        <authorList>
            <person name="Lucero-Rivera Y.E."/>
            <person name="Tovar-Ramirez D."/>
        </authorList>
    </citation>
    <scope>NUCLEOTIDE SEQUENCE [LARGE SCALE GENOMIC DNA]</scope>
    <source>
        <strain evidence="3">Araruama</strain>
    </source>
</reference>
<proteinExistence type="predicted"/>
<dbReference type="EMBL" id="ATBP01000027">
    <property type="protein sequence ID" value="ETR74011.1"/>
    <property type="molecule type" value="Genomic_DNA"/>
</dbReference>
<name>A0A1V1PGH7_9BACT</name>
<accession>A0A1V1PGH7</accession>
<dbReference type="AlphaFoldDB" id="A0A1V1PGH7"/>
<dbReference type="SUPFAM" id="SSF55729">
    <property type="entry name" value="Acyl-CoA N-acyltransferases (Nat)"/>
    <property type="match status" value="1"/>
</dbReference>
<dbReference type="InterPro" id="IPR000182">
    <property type="entry name" value="GNAT_dom"/>
</dbReference>
<evidence type="ECO:0000259" key="1">
    <source>
        <dbReference type="PROSITE" id="PS51186"/>
    </source>
</evidence>
<comment type="caution">
    <text evidence="2">The sequence shown here is derived from an EMBL/GenBank/DDBJ whole genome shotgun (WGS) entry which is preliminary data.</text>
</comment>
<protein>
    <recommendedName>
        <fullName evidence="1">N-acetyltransferase domain-containing protein</fullName>
    </recommendedName>
</protein>
<dbReference type="PROSITE" id="PS51186">
    <property type="entry name" value="GNAT"/>
    <property type="match status" value="1"/>
</dbReference>
<feature type="domain" description="N-acetyltransferase" evidence="1">
    <location>
        <begin position="18"/>
        <end position="173"/>
    </location>
</feature>